<sequence>MDQASERDYKYDIYTVFANHFGATCALVDGLSVLDSRGGALRGHQYKAFRESYFPIALLQKSLEVHLERGEASVEEDRRHILNSITRSTDLDAEPMSEHDAYVKVNDMLRGRLASSTVPACLLGTERLRSLFLAALPRSHGVTAIAANFDMDERLTPEILGAFVGALPHSLTHLQLGEISFHVQPLPYDELDNLPNLQELELYHCPGFTLENFNAGDKTWTQGDSVKPNTRIMKPMHELP</sequence>
<evidence type="ECO:0000313" key="1">
    <source>
        <dbReference type="EMBL" id="CAE7219965.1"/>
    </source>
</evidence>
<protein>
    <submittedName>
        <fullName evidence="1">Uncharacterized protein</fullName>
    </submittedName>
</protein>
<reference evidence="1" key="1">
    <citation type="submission" date="2021-02" db="EMBL/GenBank/DDBJ databases">
        <authorList>
            <person name="Dougan E. K."/>
            <person name="Rhodes N."/>
            <person name="Thang M."/>
            <person name="Chan C."/>
        </authorList>
    </citation>
    <scope>NUCLEOTIDE SEQUENCE</scope>
</reference>
<keyword evidence="2" id="KW-1185">Reference proteome</keyword>
<dbReference type="Proteomes" id="UP000604046">
    <property type="component" value="Unassembled WGS sequence"/>
</dbReference>
<name>A0A812KA00_9DINO</name>
<comment type="caution">
    <text evidence="1">The sequence shown here is derived from an EMBL/GenBank/DDBJ whole genome shotgun (WGS) entry which is preliminary data.</text>
</comment>
<dbReference type="AlphaFoldDB" id="A0A812KA00"/>
<dbReference type="EMBL" id="CAJNDS010000573">
    <property type="protein sequence ID" value="CAE7219965.1"/>
    <property type="molecule type" value="Genomic_DNA"/>
</dbReference>
<dbReference type="OrthoDB" id="10454176at2759"/>
<organism evidence="1 2">
    <name type="scientific">Symbiodinium natans</name>
    <dbReference type="NCBI Taxonomy" id="878477"/>
    <lineage>
        <taxon>Eukaryota</taxon>
        <taxon>Sar</taxon>
        <taxon>Alveolata</taxon>
        <taxon>Dinophyceae</taxon>
        <taxon>Suessiales</taxon>
        <taxon>Symbiodiniaceae</taxon>
        <taxon>Symbiodinium</taxon>
    </lineage>
</organism>
<accession>A0A812KA00</accession>
<evidence type="ECO:0000313" key="2">
    <source>
        <dbReference type="Proteomes" id="UP000604046"/>
    </source>
</evidence>
<proteinExistence type="predicted"/>
<gene>
    <name evidence="1" type="ORF">SNAT2548_LOCUS8008</name>
</gene>
<feature type="non-terminal residue" evidence="1">
    <location>
        <position position="240"/>
    </location>
</feature>